<keyword evidence="8" id="KW-0443">Lipid metabolism</keyword>
<dbReference type="GO" id="GO:0001666">
    <property type="term" value="P:response to hypoxia"/>
    <property type="evidence" value="ECO:0007669"/>
    <property type="project" value="TreeGrafter"/>
</dbReference>
<feature type="domain" description="O-acyltransferase WSD1 C-terminal" evidence="12">
    <location>
        <begin position="301"/>
        <end position="448"/>
    </location>
</feature>
<evidence type="ECO:0000313" key="14">
    <source>
        <dbReference type="Proteomes" id="UP000247591"/>
    </source>
</evidence>
<dbReference type="InterPro" id="IPR004255">
    <property type="entry name" value="O-acyltransferase_WSD1_N"/>
</dbReference>
<organism evidence="13 14">
    <name type="scientific">Williamsia limnetica</name>
    <dbReference type="NCBI Taxonomy" id="882452"/>
    <lineage>
        <taxon>Bacteria</taxon>
        <taxon>Bacillati</taxon>
        <taxon>Actinomycetota</taxon>
        <taxon>Actinomycetes</taxon>
        <taxon>Mycobacteriales</taxon>
        <taxon>Nocardiaceae</taxon>
        <taxon>Williamsia</taxon>
    </lineage>
</organism>
<evidence type="ECO:0000256" key="2">
    <source>
        <dbReference type="ARBA" id="ARBA00005189"/>
    </source>
</evidence>
<dbReference type="UniPathway" id="UPA00282"/>
<evidence type="ECO:0000256" key="4">
    <source>
        <dbReference type="ARBA" id="ARBA00013244"/>
    </source>
</evidence>
<evidence type="ECO:0000256" key="5">
    <source>
        <dbReference type="ARBA" id="ARBA00022516"/>
    </source>
</evidence>
<dbReference type="Pfam" id="PF06974">
    <property type="entry name" value="WS_DGAT_C"/>
    <property type="match status" value="1"/>
</dbReference>
<dbReference type="InterPro" id="IPR045034">
    <property type="entry name" value="O-acyltransferase_WSD1-like"/>
</dbReference>
<keyword evidence="9 13" id="KW-0012">Acyltransferase</keyword>
<dbReference type="GO" id="GO:0071731">
    <property type="term" value="P:response to nitric oxide"/>
    <property type="evidence" value="ECO:0007669"/>
    <property type="project" value="TreeGrafter"/>
</dbReference>
<evidence type="ECO:0000256" key="7">
    <source>
        <dbReference type="ARBA" id="ARBA00022798"/>
    </source>
</evidence>
<proteinExistence type="inferred from homology"/>
<evidence type="ECO:0000313" key="13">
    <source>
        <dbReference type="EMBL" id="PYE13106.1"/>
    </source>
</evidence>
<name>A0A318RG48_WILLI</name>
<protein>
    <recommendedName>
        <fullName evidence="4">diacylglycerol O-acyltransferase</fullName>
        <ecNumber evidence="4">2.3.1.20</ecNumber>
    </recommendedName>
</protein>
<dbReference type="OrthoDB" id="4506402at2"/>
<feature type="domain" description="O-acyltransferase WSD1-like N-terminal" evidence="11">
    <location>
        <begin position="7"/>
        <end position="259"/>
    </location>
</feature>
<evidence type="ECO:0000256" key="1">
    <source>
        <dbReference type="ARBA" id="ARBA00004771"/>
    </source>
</evidence>
<evidence type="ECO:0000259" key="12">
    <source>
        <dbReference type="Pfam" id="PF06974"/>
    </source>
</evidence>
<dbReference type="GO" id="GO:0004144">
    <property type="term" value="F:diacylglycerol O-acyltransferase activity"/>
    <property type="evidence" value="ECO:0007669"/>
    <property type="project" value="UniProtKB-EC"/>
</dbReference>
<dbReference type="Proteomes" id="UP000247591">
    <property type="component" value="Unassembled WGS sequence"/>
</dbReference>
<dbReference type="EMBL" id="QJSP01000018">
    <property type="protein sequence ID" value="PYE13106.1"/>
    <property type="molecule type" value="Genomic_DNA"/>
</dbReference>
<evidence type="ECO:0000256" key="9">
    <source>
        <dbReference type="ARBA" id="ARBA00023315"/>
    </source>
</evidence>
<dbReference type="RefSeq" id="WP_110472107.1">
    <property type="nucleotide sequence ID" value="NZ_QJSP01000018.1"/>
</dbReference>
<comment type="pathway">
    <text evidence="2">Lipid metabolism.</text>
</comment>
<comment type="catalytic activity">
    <reaction evidence="10">
        <text>an acyl-CoA + a 1,2-diacyl-sn-glycerol = a triacyl-sn-glycerol + CoA</text>
        <dbReference type="Rhea" id="RHEA:10868"/>
        <dbReference type="ChEBI" id="CHEBI:17815"/>
        <dbReference type="ChEBI" id="CHEBI:57287"/>
        <dbReference type="ChEBI" id="CHEBI:58342"/>
        <dbReference type="ChEBI" id="CHEBI:64615"/>
        <dbReference type="EC" id="2.3.1.20"/>
    </reaction>
</comment>
<dbReference type="PANTHER" id="PTHR31650">
    <property type="entry name" value="O-ACYLTRANSFERASE (WSD1-LIKE) FAMILY PROTEIN"/>
    <property type="match status" value="1"/>
</dbReference>
<dbReference type="GO" id="GO:0051701">
    <property type="term" value="P:biological process involved in interaction with host"/>
    <property type="evidence" value="ECO:0007669"/>
    <property type="project" value="TreeGrafter"/>
</dbReference>
<evidence type="ECO:0000259" key="11">
    <source>
        <dbReference type="Pfam" id="PF03007"/>
    </source>
</evidence>
<keyword evidence="5" id="KW-0444">Lipid biosynthesis</keyword>
<evidence type="ECO:0000256" key="3">
    <source>
        <dbReference type="ARBA" id="ARBA00009587"/>
    </source>
</evidence>
<evidence type="ECO:0000256" key="6">
    <source>
        <dbReference type="ARBA" id="ARBA00022679"/>
    </source>
</evidence>
<dbReference type="Pfam" id="PF03007">
    <property type="entry name" value="WS_DGAT_cat"/>
    <property type="match status" value="1"/>
</dbReference>
<dbReference type="InterPro" id="IPR009721">
    <property type="entry name" value="O-acyltransferase_WSD1_C"/>
</dbReference>
<dbReference type="GO" id="GO:0019432">
    <property type="term" value="P:triglyceride biosynthetic process"/>
    <property type="evidence" value="ECO:0007669"/>
    <property type="project" value="UniProtKB-UniPathway"/>
</dbReference>
<keyword evidence="14" id="KW-1185">Reference proteome</keyword>
<dbReference type="GO" id="GO:0006071">
    <property type="term" value="P:glycerol metabolic process"/>
    <property type="evidence" value="ECO:0007669"/>
    <property type="project" value="UniProtKB-KW"/>
</dbReference>
<evidence type="ECO:0000256" key="10">
    <source>
        <dbReference type="ARBA" id="ARBA00048109"/>
    </source>
</evidence>
<dbReference type="EC" id="2.3.1.20" evidence="4"/>
<dbReference type="SUPFAM" id="SSF52777">
    <property type="entry name" value="CoA-dependent acyltransferases"/>
    <property type="match status" value="1"/>
</dbReference>
<evidence type="ECO:0000256" key="8">
    <source>
        <dbReference type="ARBA" id="ARBA00023098"/>
    </source>
</evidence>
<keyword evidence="7" id="KW-0319">Glycerol metabolism</keyword>
<dbReference type="AlphaFoldDB" id="A0A318RG48"/>
<reference evidence="13 14" key="1">
    <citation type="submission" date="2018-06" db="EMBL/GenBank/DDBJ databases">
        <title>Genomic Encyclopedia of Type Strains, Phase IV (KMG-IV): sequencing the most valuable type-strain genomes for metagenomic binning, comparative biology and taxonomic classification.</title>
        <authorList>
            <person name="Goeker M."/>
        </authorList>
    </citation>
    <scope>NUCLEOTIDE SEQUENCE [LARGE SCALE GENOMIC DNA]</scope>
    <source>
        <strain evidence="13 14">DSM 45521</strain>
    </source>
</reference>
<dbReference type="GO" id="GO:0005886">
    <property type="term" value="C:plasma membrane"/>
    <property type="evidence" value="ECO:0007669"/>
    <property type="project" value="TreeGrafter"/>
</dbReference>
<keyword evidence="6 13" id="KW-0808">Transferase</keyword>
<gene>
    <name evidence="13" type="ORF">DFR67_11845</name>
</gene>
<accession>A0A318RG48</accession>
<comment type="pathway">
    <text evidence="1">Glycerolipid metabolism; triacylglycerol biosynthesis.</text>
</comment>
<dbReference type="PANTHER" id="PTHR31650:SF1">
    <property type="entry name" value="WAX ESTER SYNTHASE_DIACYLGLYCEROL ACYLTRANSFERASE 4-RELATED"/>
    <property type="match status" value="1"/>
</dbReference>
<comment type="similarity">
    <text evidence="3">Belongs to the long-chain O-acyltransferase family.</text>
</comment>
<sequence length="461" mass="51057">MRQVRARDAVYLYAGDNQSFSTALSCTTIAGADGGPLHLAHDEVVEWARQRVAISDQFRSKMVQLPLNVGLPYWVPDPDFSVSDHIVIHDGDIDWAGAKEVMTTAVEQPFDLSKPPWTLHVIPNVTGLPGEDRVVTIVGFRFHHVAFDGLTLVKLLSKMFSDDPVAPIEFVGSDTASRTSLTMREIRRMPAQWFRVSRALLQEIRRNRRREPQPPARVFPATRFNRPLAGRRNIDFVEFERSDVAELQSRIPGLTVNDVLLSVIGEALKRHLAQSGEIPDGSIAALSPISTRKMYDDSSSNQFSLIVVDLHIDQPDLGARLGEISAESKAEKERVAEWSKSESKHLMNLVPAPALRRIMRVNYRSMSAIKPEVPFNIVVSNVHTEQETASTIMGMSVRQAWALAPLGAGATLAHTVADYRGKLVVAVTVDSDVMPDLAPYRVHLLESMATHLAHTSEESAG</sequence>
<comment type="caution">
    <text evidence="13">The sequence shown here is derived from an EMBL/GenBank/DDBJ whole genome shotgun (WGS) entry which is preliminary data.</text>
</comment>